<proteinExistence type="predicted"/>
<feature type="region of interest" description="Disordered" evidence="1">
    <location>
        <begin position="34"/>
        <end position="57"/>
    </location>
</feature>
<accession>A0A3N4LVA1</accession>
<evidence type="ECO:0000313" key="2">
    <source>
        <dbReference type="EMBL" id="RPB24571.1"/>
    </source>
</evidence>
<feature type="compositionally biased region" description="Pro residues" evidence="1">
    <location>
        <begin position="39"/>
        <end position="50"/>
    </location>
</feature>
<dbReference type="Proteomes" id="UP000267821">
    <property type="component" value="Unassembled WGS sequence"/>
</dbReference>
<dbReference type="EMBL" id="ML121541">
    <property type="protein sequence ID" value="RPB24571.1"/>
    <property type="molecule type" value="Genomic_DNA"/>
</dbReference>
<evidence type="ECO:0000313" key="3">
    <source>
        <dbReference type="Proteomes" id="UP000267821"/>
    </source>
</evidence>
<protein>
    <submittedName>
        <fullName evidence="2">Uncharacterized protein</fullName>
    </submittedName>
</protein>
<dbReference type="InParanoid" id="A0A3N4LVA1"/>
<organism evidence="2 3">
    <name type="scientific">Terfezia boudieri ATCC MYA-4762</name>
    <dbReference type="NCBI Taxonomy" id="1051890"/>
    <lineage>
        <taxon>Eukaryota</taxon>
        <taxon>Fungi</taxon>
        <taxon>Dikarya</taxon>
        <taxon>Ascomycota</taxon>
        <taxon>Pezizomycotina</taxon>
        <taxon>Pezizomycetes</taxon>
        <taxon>Pezizales</taxon>
        <taxon>Pezizaceae</taxon>
        <taxon>Terfezia</taxon>
    </lineage>
</organism>
<name>A0A3N4LVA1_9PEZI</name>
<dbReference type="AlphaFoldDB" id="A0A3N4LVA1"/>
<evidence type="ECO:0000256" key="1">
    <source>
        <dbReference type="SAM" id="MobiDB-lite"/>
    </source>
</evidence>
<sequence>MNSYLAGRNRTIKEKYAEKRRKVAAKRLAVVTNVARPAAPTPSPQDPPQSSPQAHHPWPVRSISVLVMPRAPPITPPPQPQIIMPPPAPRPAKPTQEAPTIATVPGKFGMSPLAVRLDADGDIVMDDAYGDGSHLLEIYNTKFSETFGHVASAVGASGGVYYPPASPIAMMSVEIPPIGLGEIDMNGCWK</sequence>
<keyword evidence="3" id="KW-1185">Reference proteome</keyword>
<gene>
    <name evidence="2" type="ORF">L211DRAFT_848878</name>
</gene>
<reference evidence="2 3" key="1">
    <citation type="journal article" date="2018" name="Nat. Ecol. Evol.">
        <title>Pezizomycetes genomes reveal the molecular basis of ectomycorrhizal truffle lifestyle.</title>
        <authorList>
            <person name="Murat C."/>
            <person name="Payen T."/>
            <person name="Noel B."/>
            <person name="Kuo A."/>
            <person name="Morin E."/>
            <person name="Chen J."/>
            <person name="Kohler A."/>
            <person name="Krizsan K."/>
            <person name="Balestrini R."/>
            <person name="Da Silva C."/>
            <person name="Montanini B."/>
            <person name="Hainaut M."/>
            <person name="Levati E."/>
            <person name="Barry K.W."/>
            <person name="Belfiori B."/>
            <person name="Cichocki N."/>
            <person name="Clum A."/>
            <person name="Dockter R.B."/>
            <person name="Fauchery L."/>
            <person name="Guy J."/>
            <person name="Iotti M."/>
            <person name="Le Tacon F."/>
            <person name="Lindquist E.A."/>
            <person name="Lipzen A."/>
            <person name="Malagnac F."/>
            <person name="Mello A."/>
            <person name="Molinier V."/>
            <person name="Miyauchi S."/>
            <person name="Poulain J."/>
            <person name="Riccioni C."/>
            <person name="Rubini A."/>
            <person name="Sitrit Y."/>
            <person name="Splivallo R."/>
            <person name="Traeger S."/>
            <person name="Wang M."/>
            <person name="Zifcakova L."/>
            <person name="Wipf D."/>
            <person name="Zambonelli A."/>
            <person name="Paolocci F."/>
            <person name="Nowrousian M."/>
            <person name="Ottonello S."/>
            <person name="Baldrian P."/>
            <person name="Spatafora J.W."/>
            <person name="Henrissat B."/>
            <person name="Nagy L.G."/>
            <person name="Aury J.M."/>
            <person name="Wincker P."/>
            <person name="Grigoriev I.V."/>
            <person name="Bonfante P."/>
            <person name="Martin F.M."/>
        </authorList>
    </citation>
    <scope>NUCLEOTIDE SEQUENCE [LARGE SCALE GENOMIC DNA]</scope>
    <source>
        <strain evidence="2 3">ATCC MYA-4762</strain>
    </source>
</reference>